<evidence type="ECO:0000313" key="1">
    <source>
        <dbReference type="EMBL" id="GAX00186.1"/>
    </source>
</evidence>
<evidence type="ECO:0000313" key="2">
    <source>
        <dbReference type="Proteomes" id="UP000198374"/>
    </source>
</evidence>
<protein>
    <recommendedName>
        <fullName evidence="3">DUF2969 domain-containing protein</fullName>
    </recommendedName>
</protein>
<reference evidence="1 2" key="1">
    <citation type="submission" date="2015-11" db="EMBL/GenBank/DDBJ databases">
        <title>Draft genome sequences of new species of the genus Lactobacillus isolated from orchardgrass silage.</title>
        <authorList>
            <person name="Tohno M."/>
            <person name="Tanizawa Y."/>
            <person name="Arita M."/>
        </authorList>
    </citation>
    <scope>NUCLEOTIDE SEQUENCE [LARGE SCALE GENOMIC DNA]</scope>
    <source>
        <strain evidence="1 2">IWT30</strain>
    </source>
</reference>
<dbReference type="RefSeq" id="WP_089109965.1">
    <property type="nucleotide sequence ID" value="NZ_BCMF01000012.1"/>
</dbReference>
<keyword evidence="2" id="KW-1185">Reference proteome</keyword>
<gene>
    <name evidence="1" type="ORF">IWT30_02166</name>
</gene>
<dbReference type="AlphaFoldDB" id="A0A1Z5IET5"/>
<name>A0A1Z5IET5_9LACO</name>
<sequence length="73" mass="7979">MSKKKQPVGVAIDDVTIKGVDGLQLSINDEVIGTVMPLENGSFEAQIGSDRPVKVKTQDEAVEYLIQAYNLHH</sequence>
<accession>A0A1Z5IET5</accession>
<evidence type="ECO:0008006" key="3">
    <source>
        <dbReference type="Google" id="ProtNLM"/>
    </source>
</evidence>
<dbReference type="Pfam" id="PF11184">
    <property type="entry name" value="DUF2969"/>
    <property type="match status" value="1"/>
</dbReference>
<proteinExistence type="predicted"/>
<dbReference type="InterPro" id="IPR021351">
    <property type="entry name" value="DUF2969"/>
</dbReference>
<dbReference type="Proteomes" id="UP000198374">
    <property type="component" value="Unassembled WGS sequence"/>
</dbReference>
<comment type="caution">
    <text evidence="1">The sequence shown here is derived from an EMBL/GenBank/DDBJ whole genome shotgun (WGS) entry which is preliminary data.</text>
</comment>
<dbReference type="EMBL" id="BCMF01000012">
    <property type="protein sequence ID" value="GAX00186.1"/>
    <property type="molecule type" value="Genomic_DNA"/>
</dbReference>
<dbReference type="OrthoDB" id="2298315at2"/>
<organism evidence="1 2">
    <name type="scientific">Secundilactobacillus mixtipabuli</name>
    <dbReference type="NCBI Taxonomy" id="1435342"/>
    <lineage>
        <taxon>Bacteria</taxon>
        <taxon>Bacillati</taxon>
        <taxon>Bacillota</taxon>
        <taxon>Bacilli</taxon>
        <taxon>Lactobacillales</taxon>
        <taxon>Lactobacillaceae</taxon>
        <taxon>Secundilactobacillus</taxon>
    </lineage>
</organism>